<reference evidence="1 2" key="1">
    <citation type="submission" date="2017-08" db="EMBL/GenBank/DDBJ databases">
        <title>Complete Genome Sequence of Bacillus kochii Oregon-R-modENCODE STRAIN BDGP4, isolated from Drosophila melanogaster gut.</title>
        <authorList>
            <person name="Wan K.H."/>
            <person name="Yu C."/>
            <person name="Park S."/>
            <person name="Hammonds A.S."/>
            <person name="Booth B.W."/>
            <person name="Celniker S.E."/>
        </authorList>
    </citation>
    <scope>NUCLEOTIDE SEQUENCE [LARGE SCALE GENOMIC DNA]</scope>
    <source>
        <strain evidence="1 2">BDGP4</strain>
    </source>
</reference>
<protein>
    <recommendedName>
        <fullName evidence="3">Branched-chain amino acid aminotransferase</fullName>
    </recommendedName>
</protein>
<dbReference type="KEGG" id="bko:CKF48_21330"/>
<accession>A0A248TPM8</accession>
<dbReference type="AlphaFoldDB" id="A0A248TPM8"/>
<proteinExistence type="predicted"/>
<keyword evidence="2" id="KW-1185">Reference proteome</keyword>
<evidence type="ECO:0000313" key="1">
    <source>
        <dbReference type="EMBL" id="ASV70122.1"/>
    </source>
</evidence>
<sequence length="162" mass="19222">MIDEKEVNVLDPKKRFFDSYIERGDKETENFLGTESASEFFEQPITYFKQHINEFVYVESVWFDQLNVESLSFEVDDLFRTYDCLIGLKLPKKKEKEIKAYFMSIFTSDEARLSPMFNQKDGLWEINFTLDYIEGFSEDMKIGEAFSLIYKVLFDLIIELEG</sequence>
<gene>
    <name evidence="1" type="ORF">CKF48_21330</name>
</gene>
<dbReference type="OrthoDB" id="2436979at2"/>
<dbReference type="Proteomes" id="UP000215137">
    <property type="component" value="Chromosome"/>
</dbReference>
<organism evidence="1 2">
    <name type="scientific">Cytobacillus kochii</name>
    <dbReference type="NCBI Taxonomy" id="859143"/>
    <lineage>
        <taxon>Bacteria</taxon>
        <taxon>Bacillati</taxon>
        <taxon>Bacillota</taxon>
        <taxon>Bacilli</taxon>
        <taxon>Bacillales</taxon>
        <taxon>Bacillaceae</taxon>
        <taxon>Cytobacillus</taxon>
    </lineage>
</organism>
<dbReference type="EMBL" id="CP022983">
    <property type="protein sequence ID" value="ASV70122.1"/>
    <property type="molecule type" value="Genomic_DNA"/>
</dbReference>
<name>A0A248TPM8_9BACI</name>
<evidence type="ECO:0008006" key="3">
    <source>
        <dbReference type="Google" id="ProtNLM"/>
    </source>
</evidence>
<evidence type="ECO:0000313" key="2">
    <source>
        <dbReference type="Proteomes" id="UP000215137"/>
    </source>
</evidence>